<dbReference type="GO" id="GO:0004866">
    <property type="term" value="F:endopeptidase inhibitor activity"/>
    <property type="evidence" value="ECO:0007669"/>
    <property type="project" value="InterPro"/>
</dbReference>
<accession>A0A5C7F326</accession>
<dbReference type="SUPFAM" id="SSF56935">
    <property type="entry name" value="Porins"/>
    <property type="match status" value="1"/>
</dbReference>
<dbReference type="RefSeq" id="WP_147932746.1">
    <property type="nucleotide sequence ID" value="NZ_VOXD01000051.1"/>
</dbReference>
<dbReference type="InterPro" id="IPR041246">
    <property type="entry name" value="Bact_MG10"/>
</dbReference>
<feature type="signal peptide" evidence="2">
    <location>
        <begin position="1"/>
        <end position="18"/>
    </location>
</feature>
<evidence type="ECO:0000259" key="3">
    <source>
        <dbReference type="SMART" id="SM01360"/>
    </source>
</evidence>
<dbReference type="Gene3D" id="1.50.10.20">
    <property type="match status" value="1"/>
</dbReference>
<organism evidence="4 5">
    <name type="scientific">Neolewinella aurantiaca</name>
    <dbReference type="NCBI Taxonomy" id="2602767"/>
    <lineage>
        <taxon>Bacteria</taxon>
        <taxon>Pseudomonadati</taxon>
        <taxon>Bacteroidota</taxon>
        <taxon>Saprospiria</taxon>
        <taxon>Saprospirales</taxon>
        <taxon>Lewinellaceae</taxon>
        <taxon>Neolewinella</taxon>
    </lineage>
</organism>
<dbReference type="Gene3D" id="2.60.40.1120">
    <property type="entry name" value="Carboxypeptidase-like, regulatory domain"/>
    <property type="match status" value="1"/>
</dbReference>
<dbReference type="InterPro" id="IPR001599">
    <property type="entry name" value="Macroglobln_a2"/>
</dbReference>
<name>A0A5C7F326_9BACT</name>
<dbReference type="Pfam" id="PF00207">
    <property type="entry name" value="A2M"/>
    <property type="match status" value="1"/>
</dbReference>
<feature type="region of interest" description="Disordered" evidence="1">
    <location>
        <begin position="486"/>
        <end position="505"/>
    </location>
</feature>
<feature type="chain" id="PRO_5022730193" description="Alpha-2-macroglobulin domain-containing protein" evidence="2">
    <location>
        <begin position="19"/>
        <end position="1948"/>
    </location>
</feature>
<keyword evidence="5" id="KW-1185">Reference proteome</keyword>
<dbReference type="SUPFAM" id="SSF49464">
    <property type="entry name" value="Carboxypeptidase regulatory domain-like"/>
    <property type="match status" value="1"/>
</dbReference>
<comment type="caution">
    <text evidence="4">The sequence shown here is derived from an EMBL/GenBank/DDBJ whole genome shotgun (WGS) entry which is preliminary data.</text>
</comment>
<dbReference type="InterPro" id="IPR008930">
    <property type="entry name" value="Terpenoid_cyclase/PrenylTrfase"/>
</dbReference>
<evidence type="ECO:0000256" key="1">
    <source>
        <dbReference type="SAM" id="MobiDB-lite"/>
    </source>
</evidence>
<dbReference type="Proteomes" id="UP000321907">
    <property type="component" value="Unassembled WGS sequence"/>
</dbReference>
<reference evidence="4 5" key="1">
    <citation type="submission" date="2019-08" db="EMBL/GenBank/DDBJ databases">
        <title>Lewinella sp. strain SSH13 Genome sequencing and assembly.</title>
        <authorList>
            <person name="Kim I."/>
        </authorList>
    </citation>
    <scope>NUCLEOTIDE SEQUENCE [LARGE SCALE GENOMIC DNA]</scope>
    <source>
        <strain evidence="4 5">SSH13</strain>
    </source>
</reference>
<evidence type="ECO:0000313" key="4">
    <source>
        <dbReference type="EMBL" id="TXF84723.1"/>
    </source>
</evidence>
<dbReference type="InterPro" id="IPR008969">
    <property type="entry name" value="CarboxyPept-like_regulatory"/>
</dbReference>
<feature type="region of interest" description="Disordered" evidence="1">
    <location>
        <begin position="692"/>
        <end position="712"/>
    </location>
</feature>
<dbReference type="InterPro" id="IPR051802">
    <property type="entry name" value="YfhM-like"/>
</dbReference>
<dbReference type="Pfam" id="PF17973">
    <property type="entry name" value="bMG10"/>
    <property type="match status" value="1"/>
</dbReference>
<proteinExistence type="predicted"/>
<dbReference type="Pfam" id="PF07715">
    <property type="entry name" value="Plug"/>
    <property type="match status" value="1"/>
</dbReference>
<dbReference type="InterPro" id="IPR012910">
    <property type="entry name" value="Plug_dom"/>
</dbReference>
<sequence>MREILLLLLSLVTFSLTAQSFNFPEADTRIYPVPAETVERLSNWETSLNRLPGLGTPYPAGTDVAKLPPGHYLMTTLHEEQVTYAYFHTYKYEVHVDAADGKFQLRLYDPTGAARPDAIVTADGKPVRYSNKHQAYRRRDWRIDGLKIIVPAATTAGEKADTLFYEIREDFTRSRFAHDVRVIGARQPFRTLKMPYYYGRSYYLGLKSGIFHGDWWRMRNVPYPLKNTIRRIRNPKPLTGYVSTSQPRYRPGDTLRMSAYLAFSKGRPLGVDSVDMVIRSYGRGASKRFETKVGRQEKGRYTHIMAIPPDWPLDQDYTVSFSLPGLRWRDIDPSISFKLQDYELAEYKLTTKISDDARLPGSAWLDVKAEDINYLPLPNGEITVTVHLESFVASRDSNTIVLPDTLYTYTEPTNNRKDRRLILPDSIFPQGHSVRIKVETQLTGPSGEYKTANHMLTVDRRYPRIPMLEIRGDSLLTFLAPAAEHQDTVSPTTSPLSRGEGPGEKATLQTISPQNDTIFATIALPYTLPIDHQQTKYRLLYDEQVVSENLTELTPTTGSPTYWSRDTLLLRFPNPNNQPFRWTLYDDGTVLARGDKEETTFIRSGFAPGTELELHYSYLAGGEWRHRKETASTPPYDLLTEHKNVLDLTLTQPAKVRPGETVRIALQATDQKGRPAANVRLTAGTFNARFGDTPVTAPTYSTRNNRRRSRQRYDKENLRINRSDVPPGWLVKDFGLDTALAYQLRYPNGEFTYQRDLDTLLPNRVQHAHFAPFVIKNHKPVTIRTVYADDRLVYWWHPGITTPYSIPVDNGWHTIALRTDEHIYTKKLYFESCRQLVLSFDAERWVSAGWARSQVQKWGDEAVDRIWERVFALSHMRASGTVRFRAGDNGIVQSTNRINNTTWSPAGLAANNDLLQFWFPKGDSVALRFEPRATYRVLKERDRLYPLKREWVRQSLERKAGNGPAAPQLPDYIYQPTFSPVRELRQTPYAFPLPRLVPLEAVSRLQLNNLPETLERIIIAPVGEQTFYYLKSEIPNHIKPGTYDVLYHFKNDSVFHQKIHLPEDNLTLLSFQRKDVEYFNNFDWLEGYSQNTPPKEPEPEVIYVERVFSGDRISGTVLDEDGIPLIGVSIQIEGTNTGTVTDFDGNYTLEVPVGDYNLIFSYTGFTTQKTEFTNTNYSSSPFDVTMEPSSALLEEIVVVGYGVQRKQNLTASVVTSQEIRNLPTRKIDQISSIPAGVSSELQGTASGVEVRGSRSDAVIYYVDGVRVSSTDIPDSELNQVDGPQAESIALNLPPAEIRESFSDYAAYVPEISTDREGKAVFDITFPDDITAWNTFAVGQDRRRRIGFALERTAAFLPLQAQLYLPRFLVEGDQAEAAALAVNREEGERSVRLSFQKENEAARTQDARLVDALEERYPIQAPPGTDSLTYQFTVQALDGDQASDGERRSVAIYPKGTEMVSGELLLLTAKTTALPDEFIRPERGPVTLRLPGNRVQQLLNDLDHIVDYPYACTEQTASRLIGLLQMSTVRKAQGENFERAADIPKMIRRLEKLRKPDGGFGWWASSETSTPWISLHVFRALSMAERAGHPVSNLTIVRRYLLGRLPELPVRDQLQIMLTLGEKGNPPTGAELSRVDTFSAPNDYEPLAIARLRQLRGDTVDVDRLLDSSSTHAALGRYWGRRGHFFYRQPLDGRLACGLLARRILAAEGRSGEAAETVNYLLGQSAARNRPGNVPLLGTNTLESARLLAELLPALLAEDDALAPPAVNLQTGGNATRVTNFPFETDISPSAMADLLLERDGSGPLPVALYQRWFETEPVAKDDGFQLTSQMTDKRGRPLNQLKQGETAYLKVTVTSKSDAEYVLVETPIPAGCSYQNRGEARGPWAVHREYQRDRVAIFCDRLPAGTHTYKVALAPRFSGSYTLNPARAEMQYLPVVNGNGELETVRIE</sequence>
<dbReference type="InterPro" id="IPR037066">
    <property type="entry name" value="Plug_dom_sf"/>
</dbReference>
<protein>
    <recommendedName>
        <fullName evidence="3">Alpha-2-macroglobulin domain-containing protein</fullName>
    </recommendedName>
</protein>
<dbReference type="Gene3D" id="2.170.130.10">
    <property type="entry name" value="TonB-dependent receptor, plug domain"/>
    <property type="match status" value="1"/>
</dbReference>
<dbReference type="PANTHER" id="PTHR40094">
    <property type="entry name" value="ALPHA-2-MACROGLOBULIN HOMOLOG"/>
    <property type="match status" value="1"/>
</dbReference>
<keyword evidence="2" id="KW-0732">Signal</keyword>
<dbReference type="SUPFAM" id="SSF48239">
    <property type="entry name" value="Terpenoid cyclases/Protein prenyltransferases"/>
    <property type="match status" value="1"/>
</dbReference>
<dbReference type="EMBL" id="VOXD01000051">
    <property type="protein sequence ID" value="TXF84723.1"/>
    <property type="molecule type" value="Genomic_DNA"/>
</dbReference>
<gene>
    <name evidence="4" type="ORF">FUA23_21000</name>
</gene>
<evidence type="ECO:0000256" key="2">
    <source>
        <dbReference type="SAM" id="SignalP"/>
    </source>
</evidence>
<evidence type="ECO:0000313" key="5">
    <source>
        <dbReference type="Proteomes" id="UP000321907"/>
    </source>
</evidence>
<feature type="domain" description="Alpha-2-macroglobulin" evidence="3">
    <location>
        <begin position="1305"/>
        <end position="1394"/>
    </location>
</feature>
<dbReference type="Pfam" id="PF13715">
    <property type="entry name" value="CarbopepD_reg_2"/>
    <property type="match status" value="1"/>
</dbReference>
<dbReference type="SMART" id="SM01360">
    <property type="entry name" value="A2M"/>
    <property type="match status" value="1"/>
</dbReference>
<dbReference type="OrthoDB" id="9767116at2"/>
<dbReference type="PANTHER" id="PTHR40094:SF1">
    <property type="entry name" value="UBIQUITIN DOMAIN-CONTAINING PROTEIN"/>
    <property type="match status" value="1"/>
</dbReference>